<evidence type="ECO:0000313" key="3">
    <source>
        <dbReference type="Proteomes" id="UP001229346"/>
    </source>
</evidence>
<feature type="transmembrane region" description="Helical" evidence="1">
    <location>
        <begin position="31"/>
        <end position="50"/>
    </location>
</feature>
<keyword evidence="1" id="KW-1133">Transmembrane helix</keyword>
<keyword evidence="1" id="KW-0812">Transmembrane</keyword>
<sequence>MWLIVGVVLLSILLIRLEVPAMVKKKKNKELWLFSLMLLAGVTLTIAKVAQLPIPNPLDLITWVYRPASDMINHFLK</sequence>
<evidence type="ECO:0000256" key="1">
    <source>
        <dbReference type="SAM" id="Phobius"/>
    </source>
</evidence>
<keyword evidence="1" id="KW-0472">Membrane</keyword>
<comment type="caution">
    <text evidence="2">The sequence shown here is derived from an EMBL/GenBank/DDBJ whole genome shotgun (WGS) entry which is preliminary data.</text>
</comment>
<dbReference type="Proteomes" id="UP001229346">
    <property type="component" value="Unassembled WGS sequence"/>
</dbReference>
<reference evidence="2 3" key="1">
    <citation type="submission" date="2023-07" db="EMBL/GenBank/DDBJ databases">
        <title>Sorghum-associated microbial communities from plants grown in Nebraska, USA.</title>
        <authorList>
            <person name="Schachtman D."/>
        </authorList>
    </citation>
    <scope>NUCLEOTIDE SEQUENCE [LARGE SCALE GENOMIC DNA]</scope>
    <source>
        <strain evidence="2 3">CC482</strain>
    </source>
</reference>
<organism evidence="2 3">
    <name type="scientific">Paenibacillus harenae</name>
    <dbReference type="NCBI Taxonomy" id="306543"/>
    <lineage>
        <taxon>Bacteria</taxon>
        <taxon>Bacillati</taxon>
        <taxon>Bacillota</taxon>
        <taxon>Bacilli</taxon>
        <taxon>Bacillales</taxon>
        <taxon>Paenibacillaceae</taxon>
        <taxon>Paenibacillus</taxon>
    </lineage>
</organism>
<protein>
    <submittedName>
        <fullName evidence="2">Glucan phosphoethanolaminetransferase (Alkaline phosphatase superfamily)</fullName>
    </submittedName>
</protein>
<proteinExistence type="predicted"/>
<gene>
    <name evidence="2" type="ORF">J2T15_005614</name>
</gene>
<dbReference type="RefSeq" id="WP_307208173.1">
    <property type="nucleotide sequence ID" value="NZ_JAUSSU010000016.1"/>
</dbReference>
<name>A0ABT9UAU9_PAEHA</name>
<evidence type="ECO:0000313" key="2">
    <source>
        <dbReference type="EMBL" id="MDQ0116138.1"/>
    </source>
</evidence>
<accession>A0ABT9UAU9</accession>
<dbReference type="EMBL" id="JAUSSU010000016">
    <property type="protein sequence ID" value="MDQ0116138.1"/>
    <property type="molecule type" value="Genomic_DNA"/>
</dbReference>
<keyword evidence="3" id="KW-1185">Reference proteome</keyword>